<keyword evidence="1 2" id="KW-0443">Lipid metabolism</keyword>
<evidence type="ECO:0000256" key="1">
    <source>
        <dbReference type="ARBA" id="ARBA00023098"/>
    </source>
</evidence>
<evidence type="ECO:0000259" key="3">
    <source>
        <dbReference type="PROSITE" id="PS51635"/>
    </source>
</evidence>
<proteinExistence type="predicted"/>
<keyword evidence="5" id="KW-1185">Reference proteome</keyword>
<dbReference type="SUPFAM" id="SSF52151">
    <property type="entry name" value="FabD/lysophospholipase-like"/>
    <property type="match status" value="1"/>
</dbReference>
<dbReference type="PANTHER" id="PTHR46394:SF1">
    <property type="entry name" value="PNPLA DOMAIN-CONTAINING PROTEIN"/>
    <property type="match status" value="1"/>
</dbReference>
<feature type="short sequence motif" description="DGA/G" evidence="2">
    <location>
        <begin position="203"/>
        <end position="205"/>
    </location>
</feature>
<feature type="active site" description="Proton acceptor" evidence="2">
    <location>
        <position position="203"/>
    </location>
</feature>
<organism evidence="4 5">
    <name type="scientific">Mycolicibacterium sediminis</name>
    <dbReference type="NCBI Taxonomy" id="1286180"/>
    <lineage>
        <taxon>Bacteria</taxon>
        <taxon>Bacillati</taxon>
        <taxon>Actinomycetota</taxon>
        <taxon>Actinomycetes</taxon>
        <taxon>Mycobacteriales</taxon>
        <taxon>Mycobacteriaceae</taxon>
        <taxon>Mycolicibacterium</taxon>
    </lineage>
</organism>
<reference evidence="4 5" key="1">
    <citation type="journal article" date="2019" name="Emerg. Microbes Infect.">
        <title>Comprehensive subspecies identification of 175 nontuberculous mycobacteria species based on 7547 genomic profiles.</title>
        <authorList>
            <person name="Matsumoto Y."/>
            <person name="Kinjo T."/>
            <person name="Motooka D."/>
            <person name="Nabeya D."/>
            <person name="Jung N."/>
            <person name="Uechi K."/>
            <person name="Horii T."/>
            <person name="Iida T."/>
            <person name="Fujita J."/>
            <person name="Nakamura S."/>
        </authorList>
    </citation>
    <scope>NUCLEOTIDE SEQUENCE [LARGE SCALE GENOMIC DNA]</scope>
    <source>
        <strain evidence="4 5">JCM 17899</strain>
    </source>
</reference>
<feature type="domain" description="PNPLA" evidence="3">
    <location>
        <begin position="8"/>
        <end position="216"/>
    </location>
</feature>
<dbReference type="PANTHER" id="PTHR46394">
    <property type="entry name" value="ANNEXIN"/>
    <property type="match status" value="1"/>
</dbReference>
<feature type="short sequence motif" description="GXSXG" evidence="2">
    <location>
        <begin position="39"/>
        <end position="43"/>
    </location>
</feature>
<keyword evidence="2" id="KW-0378">Hydrolase</keyword>
<dbReference type="KEGG" id="msei:MSEDJ_50090"/>
<keyword evidence="2" id="KW-0442">Lipid degradation</keyword>
<dbReference type="InterPro" id="IPR052580">
    <property type="entry name" value="Lipid_Hydrolase"/>
</dbReference>
<evidence type="ECO:0000313" key="5">
    <source>
        <dbReference type="Proteomes" id="UP000467193"/>
    </source>
</evidence>
<dbReference type="InterPro" id="IPR016035">
    <property type="entry name" value="Acyl_Trfase/lysoPLipase"/>
</dbReference>
<dbReference type="Proteomes" id="UP000467193">
    <property type="component" value="Chromosome"/>
</dbReference>
<evidence type="ECO:0000313" key="4">
    <source>
        <dbReference type="EMBL" id="BBY30913.1"/>
    </source>
</evidence>
<dbReference type="InterPro" id="IPR002641">
    <property type="entry name" value="PNPLA_dom"/>
</dbReference>
<dbReference type="PROSITE" id="PS51635">
    <property type="entry name" value="PNPLA"/>
    <property type="match status" value="1"/>
</dbReference>
<dbReference type="EMBL" id="AP022588">
    <property type="protein sequence ID" value="BBY30913.1"/>
    <property type="molecule type" value="Genomic_DNA"/>
</dbReference>
<evidence type="ECO:0000256" key="2">
    <source>
        <dbReference type="PROSITE-ProRule" id="PRU01161"/>
    </source>
</evidence>
<dbReference type="Gene3D" id="3.40.1090.10">
    <property type="entry name" value="Cytosolic phospholipase A2 catalytic domain"/>
    <property type="match status" value="2"/>
</dbReference>
<dbReference type="Pfam" id="PF01734">
    <property type="entry name" value="Patatin"/>
    <property type="match status" value="1"/>
</dbReference>
<gene>
    <name evidence="4" type="ORF">MSEDJ_50090</name>
</gene>
<feature type="active site" description="Nucleophile" evidence="2">
    <location>
        <position position="41"/>
    </location>
</feature>
<dbReference type="RefSeq" id="WP_163800475.1">
    <property type="nucleotide sequence ID" value="NZ_AP022588.1"/>
</dbReference>
<dbReference type="GO" id="GO:0016042">
    <property type="term" value="P:lipid catabolic process"/>
    <property type="evidence" value="ECO:0007669"/>
    <property type="project" value="UniProtKB-UniRule"/>
</dbReference>
<sequence>MSLKPVDLVLSGGGVKGVGLVGAVVALMDAGYQPHRVSGTSAGSIVGAVVAAAARAGNLTGAQVKDLALQLDYSKFLDPGPVERLPILGPSLAIVRGSGIYRGDYAHDWVRGQLADLGVRTFGDLALPDEDLPAEQRYRLVVTVADTTTGQLVRLPWDYRRVYGLDPDEQPVADAVRASMSIPFFFRPVTLTSAAGLESTLVDGGLLSNFPIDSLDRSDGKAPRWPTFGVTVLPNLPNGNDKVIPALAALRLPPFIGAPHLLEDVITTVLVGRDQAYLNQPWVSARAIRVDSTDVGFLDFDITDSEVEALYGNGYAAAQRFLTDWDWAAYRRRFR</sequence>
<name>A0A7I7QX05_9MYCO</name>
<feature type="short sequence motif" description="GXGXXG" evidence="2">
    <location>
        <begin position="12"/>
        <end position="17"/>
    </location>
</feature>
<dbReference type="GO" id="GO:0016787">
    <property type="term" value="F:hydrolase activity"/>
    <property type="evidence" value="ECO:0007669"/>
    <property type="project" value="UniProtKB-UniRule"/>
</dbReference>
<dbReference type="AlphaFoldDB" id="A0A7I7QX05"/>
<accession>A0A7I7QX05</accession>
<protein>
    <submittedName>
        <fullName evidence="4">Membrane protein</fullName>
    </submittedName>
</protein>